<dbReference type="Proteomes" id="UP000038200">
    <property type="component" value="Unassembled WGS sequence"/>
</dbReference>
<name>A0A0B7IS80_9FLAO</name>
<dbReference type="AlphaFoldDB" id="A0A0B7IS80"/>
<protein>
    <submittedName>
        <fullName evidence="3">DNA-binding helix-turn-helix protein</fullName>
    </submittedName>
</protein>
<keyword evidence="1 3" id="KW-0238">DNA-binding</keyword>
<dbReference type="Gene3D" id="1.10.260.40">
    <property type="entry name" value="lambda repressor-like DNA-binding domains"/>
    <property type="match status" value="1"/>
</dbReference>
<dbReference type="SUPFAM" id="SSF47413">
    <property type="entry name" value="lambda repressor-like DNA-binding domains"/>
    <property type="match status" value="1"/>
</dbReference>
<accession>A0A0B7IS80</accession>
<sequence>MNKIDRTKIDPEKIAKLTTGRELLAEMYGAVGTPTRKEFTAKAKAWYFAELLKEERKQLKITQRELAEKIGKKREYIASLERGETDMQLSTFISIAEALGLKFGLMTK</sequence>
<feature type="domain" description="HTH cro/C1-type" evidence="2">
    <location>
        <begin position="52"/>
        <end position="106"/>
    </location>
</feature>
<proteinExistence type="predicted"/>
<dbReference type="OrthoDB" id="337567at2"/>
<dbReference type="InterPro" id="IPR050807">
    <property type="entry name" value="TransReg_Diox_bact_type"/>
</dbReference>
<reference evidence="3 4" key="1">
    <citation type="submission" date="2015-01" db="EMBL/GenBank/DDBJ databases">
        <authorList>
            <person name="Xiang T."/>
            <person name="Song Y."/>
            <person name="Huang L."/>
            <person name="Wang B."/>
            <person name="Wu P."/>
        </authorList>
    </citation>
    <scope>NUCLEOTIDE SEQUENCE [LARGE SCALE GENOMIC DNA]</scope>
    <source>
        <strain evidence="3 4">CcD93</strain>
    </source>
</reference>
<organism evidence="3 4">
    <name type="scientific">Capnocytophaga canis</name>
    <dbReference type="NCBI Taxonomy" id="1848903"/>
    <lineage>
        <taxon>Bacteria</taxon>
        <taxon>Pseudomonadati</taxon>
        <taxon>Bacteroidota</taxon>
        <taxon>Flavobacteriia</taxon>
        <taxon>Flavobacteriales</taxon>
        <taxon>Flavobacteriaceae</taxon>
        <taxon>Capnocytophaga</taxon>
    </lineage>
</organism>
<dbReference type="GO" id="GO:0003700">
    <property type="term" value="F:DNA-binding transcription factor activity"/>
    <property type="evidence" value="ECO:0007669"/>
    <property type="project" value="TreeGrafter"/>
</dbReference>
<evidence type="ECO:0000313" key="3">
    <source>
        <dbReference type="EMBL" id="CEN53484.1"/>
    </source>
</evidence>
<dbReference type="EMBL" id="CDOL01000234">
    <property type="protein sequence ID" value="CEN53484.1"/>
    <property type="molecule type" value="Genomic_DNA"/>
</dbReference>
<evidence type="ECO:0000256" key="1">
    <source>
        <dbReference type="ARBA" id="ARBA00023125"/>
    </source>
</evidence>
<dbReference type="PANTHER" id="PTHR46797">
    <property type="entry name" value="HTH-TYPE TRANSCRIPTIONAL REGULATOR"/>
    <property type="match status" value="1"/>
</dbReference>
<dbReference type="RefSeq" id="WP_042008306.1">
    <property type="nucleotide sequence ID" value="NZ_CDOL01000234.1"/>
</dbReference>
<dbReference type="GO" id="GO:0003677">
    <property type="term" value="F:DNA binding"/>
    <property type="evidence" value="ECO:0007669"/>
    <property type="project" value="UniProtKB-KW"/>
</dbReference>
<dbReference type="PANTHER" id="PTHR46797:SF1">
    <property type="entry name" value="METHYLPHOSPHONATE SYNTHASE"/>
    <property type="match status" value="1"/>
</dbReference>
<dbReference type="SMART" id="SM00530">
    <property type="entry name" value="HTH_XRE"/>
    <property type="match status" value="1"/>
</dbReference>
<dbReference type="PROSITE" id="PS50943">
    <property type="entry name" value="HTH_CROC1"/>
    <property type="match status" value="1"/>
</dbReference>
<evidence type="ECO:0000259" key="2">
    <source>
        <dbReference type="PROSITE" id="PS50943"/>
    </source>
</evidence>
<dbReference type="CDD" id="cd00093">
    <property type="entry name" value="HTH_XRE"/>
    <property type="match status" value="1"/>
</dbReference>
<dbReference type="GO" id="GO:0005829">
    <property type="term" value="C:cytosol"/>
    <property type="evidence" value="ECO:0007669"/>
    <property type="project" value="TreeGrafter"/>
</dbReference>
<dbReference type="Pfam" id="PF01381">
    <property type="entry name" value="HTH_3"/>
    <property type="match status" value="1"/>
</dbReference>
<dbReference type="InterPro" id="IPR010982">
    <property type="entry name" value="Lambda_DNA-bd_dom_sf"/>
</dbReference>
<dbReference type="InterPro" id="IPR001387">
    <property type="entry name" value="Cro/C1-type_HTH"/>
</dbReference>
<evidence type="ECO:0000313" key="4">
    <source>
        <dbReference type="Proteomes" id="UP000038200"/>
    </source>
</evidence>
<gene>
    <name evidence="3" type="ORF">CCAND93_450022</name>
</gene>